<dbReference type="EMBL" id="NBNE01018582">
    <property type="protein sequence ID" value="OWY92202.1"/>
    <property type="molecule type" value="Genomic_DNA"/>
</dbReference>
<evidence type="ECO:0008006" key="3">
    <source>
        <dbReference type="Google" id="ProtNLM"/>
    </source>
</evidence>
<name>A0A225UGM2_9STRA</name>
<protein>
    <recommendedName>
        <fullName evidence="3">DDE-1 domain-containing protein</fullName>
    </recommendedName>
</protein>
<proteinExistence type="predicted"/>
<dbReference type="AlphaFoldDB" id="A0A225UGM2"/>
<gene>
    <name evidence="1" type="ORF">PHMEG_00038886</name>
</gene>
<sequence length="164" mass="18767">MPRRPKNKNKIKYRRACAVECERAVDVASRLKVSRSTIYRWRKSQVQLCSASASAPNKYFAPSLTPRKQYTRGLCVTTKCIVLMIGKFDAVFSAAKTNIALLSWDLYRRWHIDNPFASNASERRLLLSKMIGEAWEMITAETIIGVFQKAGHIPIGPRDMARRF</sequence>
<dbReference type="Proteomes" id="UP000198211">
    <property type="component" value="Unassembled WGS sequence"/>
</dbReference>
<accession>A0A225UGM2</accession>
<comment type="caution">
    <text evidence="1">The sequence shown here is derived from an EMBL/GenBank/DDBJ whole genome shotgun (WGS) entry which is preliminary data.</text>
</comment>
<reference evidence="2" key="1">
    <citation type="submission" date="2017-03" db="EMBL/GenBank/DDBJ databases">
        <title>Phytopthora megakarya and P. palmivora, two closely related causual agents of cacao black pod achieved similar genome size and gene model numbers by different mechanisms.</title>
        <authorList>
            <person name="Ali S."/>
            <person name="Shao J."/>
            <person name="Larry D.J."/>
            <person name="Kronmiller B."/>
            <person name="Shen D."/>
            <person name="Strem M.D."/>
            <person name="Melnick R.L."/>
            <person name="Guiltinan M.J."/>
            <person name="Tyler B.M."/>
            <person name="Meinhardt L.W."/>
            <person name="Bailey B.A."/>
        </authorList>
    </citation>
    <scope>NUCLEOTIDE SEQUENCE [LARGE SCALE GENOMIC DNA]</scope>
    <source>
        <strain evidence="2">zdho120</strain>
    </source>
</reference>
<organism evidence="1 2">
    <name type="scientific">Phytophthora megakarya</name>
    <dbReference type="NCBI Taxonomy" id="4795"/>
    <lineage>
        <taxon>Eukaryota</taxon>
        <taxon>Sar</taxon>
        <taxon>Stramenopiles</taxon>
        <taxon>Oomycota</taxon>
        <taxon>Peronosporomycetes</taxon>
        <taxon>Peronosporales</taxon>
        <taxon>Peronosporaceae</taxon>
        <taxon>Phytophthora</taxon>
    </lineage>
</organism>
<evidence type="ECO:0000313" key="1">
    <source>
        <dbReference type="EMBL" id="OWY92202.1"/>
    </source>
</evidence>
<keyword evidence="2" id="KW-1185">Reference proteome</keyword>
<evidence type="ECO:0000313" key="2">
    <source>
        <dbReference type="Proteomes" id="UP000198211"/>
    </source>
</evidence>